<feature type="transmembrane region" description="Helical" evidence="9">
    <location>
        <begin position="35"/>
        <end position="52"/>
    </location>
</feature>
<dbReference type="PANTHER" id="PTHR35011:SF2">
    <property type="entry name" value="2,3-DIKETO-L-GULONATE TRAP TRANSPORTER SMALL PERMEASE PROTEIN YIAM"/>
    <property type="match status" value="1"/>
</dbReference>
<keyword evidence="6 9" id="KW-1133">Transmembrane helix</keyword>
<evidence type="ECO:0000256" key="4">
    <source>
        <dbReference type="ARBA" id="ARBA00022519"/>
    </source>
</evidence>
<feature type="domain" description="Tripartite ATP-independent periplasmic transporters DctQ component" evidence="11">
    <location>
        <begin position="10"/>
        <end position="138"/>
    </location>
</feature>
<evidence type="ECO:0000256" key="9">
    <source>
        <dbReference type="RuleBase" id="RU369079"/>
    </source>
</evidence>
<feature type="compositionally biased region" description="Basic and acidic residues" evidence="10">
    <location>
        <begin position="151"/>
        <end position="161"/>
    </location>
</feature>
<dbReference type="InterPro" id="IPR055348">
    <property type="entry name" value="DctQ"/>
</dbReference>
<comment type="function">
    <text evidence="9">Part of the tripartite ATP-independent periplasmic (TRAP) transport system.</text>
</comment>
<name>N7A1M5_9RHOO</name>
<dbReference type="GO" id="GO:0022857">
    <property type="term" value="F:transmembrane transporter activity"/>
    <property type="evidence" value="ECO:0007669"/>
    <property type="project" value="UniProtKB-UniRule"/>
</dbReference>
<proteinExistence type="inferred from homology"/>
<accession>N7A1M5</accession>
<keyword evidence="7 9" id="KW-0472">Membrane</keyword>
<comment type="caution">
    <text evidence="9">Lacks conserved residue(s) required for the propagation of feature annotation.</text>
</comment>
<dbReference type="InterPro" id="IPR007387">
    <property type="entry name" value="TRAP_DctQ"/>
</dbReference>
<dbReference type="PANTHER" id="PTHR35011">
    <property type="entry name" value="2,3-DIKETO-L-GULONATE TRAP TRANSPORTER SMALL PERMEASE PROTEIN YIAM"/>
    <property type="match status" value="1"/>
</dbReference>
<evidence type="ECO:0000256" key="10">
    <source>
        <dbReference type="SAM" id="MobiDB-lite"/>
    </source>
</evidence>
<comment type="similarity">
    <text evidence="8 9">Belongs to the TRAP transporter small permease family.</text>
</comment>
<keyword evidence="13" id="KW-1185">Reference proteome</keyword>
<evidence type="ECO:0000259" key="11">
    <source>
        <dbReference type="Pfam" id="PF04290"/>
    </source>
</evidence>
<dbReference type="Proteomes" id="UP000013047">
    <property type="component" value="Unassembled WGS sequence"/>
</dbReference>
<dbReference type="AlphaFoldDB" id="N7A1M5"/>
<dbReference type="GO" id="GO:0005886">
    <property type="term" value="C:plasma membrane"/>
    <property type="evidence" value="ECO:0007669"/>
    <property type="project" value="UniProtKB-SubCell"/>
</dbReference>
<evidence type="ECO:0000256" key="2">
    <source>
        <dbReference type="ARBA" id="ARBA00022448"/>
    </source>
</evidence>
<feature type="transmembrane region" description="Helical" evidence="9">
    <location>
        <begin position="114"/>
        <end position="135"/>
    </location>
</feature>
<evidence type="ECO:0000256" key="1">
    <source>
        <dbReference type="ARBA" id="ARBA00004429"/>
    </source>
</evidence>
<reference evidence="12 13" key="1">
    <citation type="submission" date="2012-09" db="EMBL/GenBank/DDBJ databases">
        <title>Draft Genome Sequences of 6 Strains from Genus Thauera.</title>
        <authorList>
            <person name="Liu B."/>
            <person name="Shapleigh J.P."/>
            <person name="Frostegard A.H."/>
        </authorList>
    </citation>
    <scope>NUCLEOTIDE SEQUENCE [LARGE SCALE GENOMIC DNA]</scope>
    <source>
        <strain evidence="12 13">B4P</strain>
    </source>
</reference>
<comment type="subunit">
    <text evidence="9">The complex comprises the extracytoplasmic solute receptor protein and the two transmembrane proteins.</text>
</comment>
<evidence type="ECO:0000313" key="13">
    <source>
        <dbReference type="Proteomes" id="UP000013047"/>
    </source>
</evidence>
<evidence type="ECO:0000256" key="6">
    <source>
        <dbReference type="ARBA" id="ARBA00022989"/>
    </source>
</evidence>
<organism evidence="12 13">
    <name type="scientific">Thauera phenylacetica B4P</name>
    <dbReference type="NCBI Taxonomy" id="1234382"/>
    <lineage>
        <taxon>Bacteria</taxon>
        <taxon>Pseudomonadati</taxon>
        <taxon>Pseudomonadota</taxon>
        <taxon>Betaproteobacteria</taxon>
        <taxon>Rhodocyclales</taxon>
        <taxon>Zoogloeaceae</taxon>
        <taxon>Thauera</taxon>
    </lineage>
</organism>
<feature type="compositionally biased region" description="Low complexity" evidence="10">
    <location>
        <begin position="164"/>
        <end position="174"/>
    </location>
</feature>
<evidence type="ECO:0000256" key="5">
    <source>
        <dbReference type="ARBA" id="ARBA00022692"/>
    </source>
</evidence>
<comment type="subcellular location">
    <subcellularLocation>
        <location evidence="1 9">Cell inner membrane</location>
        <topology evidence="1 9">Multi-pass membrane protein</topology>
    </subcellularLocation>
</comment>
<keyword evidence="5 9" id="KW-0812">Transmembrane</keyword>
<feature type="transmembrane region" description="Helical" evidence="9">
    <location>
        <begin position="73"/>
        <end position="94"/>
    </location>
</feature>
<gene>
    <name evidence="12" type="ORF">C667_05010</name>
</gene>
<sequence>MAIAILLMLMVVLVFGNVALRYGFNSSITVSEEVSRWFFVWMTFLGALIALREHGHIGVDALVSRFGPFGKRVCLAISQALMIYVCWLLLKGSWAQTMINMSVQAPSSGWSMGYFYGVGLVFAGTAIPLLLYDLFRTVSGRVGEHELIAVKGSDDQPHADPSESESGAAGAAKR</sequence>
<evidence type="ECO:0000313" key="12">
    <source>
        <dbReference type="EMBL" id="ENO98229.1"/>
    </source>
</evidence>
<dbReference type="EMBL" id="AMXF01000018">
    <property type="protein sequence ID" value="ENO98229.1"/>
    <property type="molecule type" value="Genomic_DNA"/>
</dbReference>
<evidence type="ECO:0000256" key="8">
    <source>
        <dbReference type="ARBA" id="ARBA00038436"/>
    </source>
</evidence>
<feature type="region of interest" description="Disordered" evidence="10">
    <location>
        <begin position="151"/>
        <end position="174"/>
    </location>
</feature>
<keyword evidence="3" id="KW-1003">Cell membrane</keyword>
<dbReference type="GO" id="GO:0015740">
    <property type="term" value="P:C4-dicarboxylate transport"/>
    <property type="evidence" value="ECO:0007669"/>
    <property type="project" value="TreeGrafter"/>
</dbReference>
<evidence type="ECO:0000256" key="7">
    <source>
        <dbReference type="ARBA" id="ARBA00023136"/>
    </source>
</evidence>
<comment type="caution">
    <text evidence="12">The sequence shown here is derived from an EMBL/GenBank/DDBJ whole genome shotgun (WGS) entry which is preliminary data.</text>
</comment>
<evidence type="ECO:0000256" key="3">
    <source>
        <dbReference type="ARBA" id="ARBA00022475"/>
    </source>
</evidence>
<dbReference type="Pfam" id="PF04290">
    <property type="entry name" value="DctQ"/>
    <property type="match status" value="1"/>
</dbReference>
<keyword evidence="2 9" id="KW-0813">Transport</keyword>
<protein>
    <recommendedName>
        <fullName evidence="9">TRAP transporter small permease protein</fullName>
    </recommendedName>
</protein>
<keyword evidence="4 9" id="KW-0997">Cell inner membrane</keyword>